<evidence type="ECO:0000256" key="4">
    <source>
        <dbReference type="PIRSR" id="PIRSR018153-1"/>
    </source>
</evidence>
<evidence type="ECO:0000313" key="7">
    <source>
        <dbReference type="Proteomes" id="UP000298493"/>
    </source>
</evidence>
<dbReference type="InterPro" id="IPR002685">
    <property type="entry name" value="Glyco_trans_15"/>
</dbReference>
<name>A0A4Z1PS11_9PEZI</name>
<comment type="similarity">
    <text evidence="1">Belongs to the glycosyltransferase 15 family.</text>
</comment>
<reference evidence="6 7" key="1">
    <citation type="submission" date="2019-04" db="EMBL/GenBank/DDBJ databases">
        <title>High contiguity whole genome sequence and gene annotation resource for two Venturia nashicola isolates.</title>
        <authorList>
            <person name="Prokchorchik M."/>
            <person name="Won K."/>
            <person name="Lee Y."/>
            <person name="Choi E.D."/>
            <person name="Segonzac C."/>
            <person name="Sohn K.H."/>
        </authorList>
    </citation>
    <scope>NUCLEOTIDE SEQUENCE [LARGE SCALE GENOMIC DNA]</scope>
    <source>
        <strain evidence="6 7">PRI2</strain>
    </source>
</reference>
<dbReference type="GO" id="GO:0005794">
    <property type="term" value="C:Golgi apparatus"/>
    <property type="evidence" value="ECO:0007669"/>
    <property type="project" value="TreeGrafter"/>
</dbReference>
<dbReference type="STRING" id="86259.A0A4Z1PS11"/>
<dbReference type="PANTHER" id="PTHR31121:SF6">
    <property type="entry name" value="ALPHA-1,2 MANNOSYLTRANSFERASE KTR1"/>
    <property type="match status" value="1"/>
</dbReference>
<feature type="region of interest" description="Disordered" evidence="5">
    <location>
        <begin position="44"/>
        <end position="73"/>
    </location>
</feature>
<dbReference type="Pfam" id="PF01793">
    <property type="entry name" value="Glyco_transf_15"/>
    <property type="match status" value="1"/>
</dbReference>
<evidence type="ECO:0000256" key="3">
    <source>
        <dbReference type="ARBA" id="ARBA00022679"/>
    </source>
</evidence>
<comment type="caution">
    <text evidence="6">The sequence shown here is derived from an EMBL/GenBank/DDBJ whole genome shotgun (WGS) entry which is preliminary data.</text>
</comment>
<proteinExistence type="inferred from homology"/>
<protein>
    <submittedName>
        <fullName evidence="6">Glycosyltransferase family 15 protein</fullName>
    </submittedName>
</protein>
<dbReference type="GO" id="GO:0006493">
    <property type="term" value="P:protein O-linked glycosylation"/>
    <property type="evidence" value="ECO:0007669"/>
    <property type="project" value="TreeGrafter"/>
</dbReference>
<dbReference type="Gene3D" id="3.90.550.10">
    <property type="entry name" value="Spore Coat Polysaccharide Biosynthesis Protein SpsA, Chain A"/>
    <property type="match status" value="1"/>
</dbReference>
<feature type="active site" description="Nucleophile" evidence="4">
    <location>
        <position position="287"/>
    </location>
</feature>
<dbReference type="SUPFAM" id="SSF53448">
    <property type="entry name" value="Nucleotide-diphospho-sugar transferases"/>
    <property type="match status" value="1"/>
</dbReference>
<dbReference type="PIRSF" id="PIRSF018153">
    <property type="entry name" value="Glyco_trans_15"/>
    <property type="match status" value="1"/>
</dbReference>
<keyword evidence="2" id="KW-0328">Glycosyltransferase</keyword>
<dbReference type="GO" id="GO:0016020">
    <property type="term" value="C:membrane"/>
    <property type="evidence" value="ECO:0007669"/>
    <property type="project" value="InterPro"/>
</dbReference>
<keyword evidence="7" id="KW-1185">Reference proteome</keyword>
<dbReference type="AlphaFoldDB" id="A0A4Z1PS11"/>
<evidence type="ECO:0000256" key="2">
    <source>
        <dbReference type="ARBA" id="ARBA00022676"/>
    </source>
</evidence>
<dbReference type="InterPro" id="IPR029044">
    <property type="entry name" value="Nucleotide-diphossugar_trans"/>
</dbReference>
<dbReference type="PANTHER" id="PTHR31121">
    <property type="entry name" value="ALPHA-1,2 MANNOSYLTRANSFERASE KTR1"/>
    <property type="match status" value="1"/>
</dbReference>
<organism evidence="6 7">
    <name type="scientific">Venturia nashicola</name>
    <dbReference type="NCBI Taxonomy" id="86259"/>
    <lineage>
        <taxon>Eukaryota</taxon>
        <taxon>Fungi</taxon>
        <taxon>Dikarya</taxon>
        <taxon>Ascomycota</taxon>
        <taxon>Pezizomycotina</taxon>
        <taxon>Dothideomycetes</taxon>
        <taxon>Pleosporomycetidae</taxon>
        <taxon>Venturiales</taxon>
        <taxon>Venturiaceae</taxon>
        <taxon>Venturia</taxon>
    </lineage>
</organism>
<keyword evidence="3 6" id="KW-0808">Transferase</keyword>
<dbReference type="EMBL" id="SNSC02000003">
    <property type="protein sequence ID" value="TID25852.1"/>
    <property type="molecule type" value="Genomic_DNA"/>
</dbReference>
<dbReference type="GO" id="GO:0000026">
    <property type="term" value="F:alpha-1,2-mannosyltransferase activity"/>
    <property type="evidence" value="ECO:0007669"/>
    <property type="project" value="TreeGrafter"/>
</dbReference>
<evidence type="ECO:0000313" key="6">
    <source>
        <dbReference type="EMBL" id="TID25852.1"/>
    </source>
</evidence>
<dbReference type="FunFam" id="3.90.550.10:FF:000051">
    <property type="entry name" value="Alpha-1,2-mannosyltransferase (Ktr4)"/>
    <property type="match status" value="1"/>
</dbReference>
<feature type="compositionally biased region" description="Polar residues" evidence="5">
    <location>
        <begin position="57"/>
        <end position="66"/>
    </location>
</feature>
<evidence type="ECO:0000256" key="5">
    <source>
        <dbReference type="SAM" id="MobiDB-lite"/>
    </source>
</evidence>
<dbReference type="GO" id="GO:0006487">
    <property type="term" value="P:protein N-linked glycosylation"/>
    <property type="evidence" value="ECO:0007669"/>
    <property type="project" value="TreeGrafter"/>
</dbReference>
<dbReference type="Proteomes" id="UP000298493">
    <property type="component" value="Unassembled WGS sequence"/>
</dbReference>
<evidence type="ECO:0000256" key="1">
    <source>
        <dbReference type="ARBA" id="ARBA00007677"/>
    </source>
</evidence>
<gene>
    <name evidence="6" type="ORF">E6O75_ATG03715</name>
</gene>
<accession>A0A4Z1PS11</accession>
<sequence>MAASQRVIRYVVFAVFALILLFFITNSSTGGSLTGTTLGAAPIASKPDTGHVKSPVDTGTSPNPHTSLPPAVASSPRMNATFVTLARNSDVWDIARSIRQVEDRFNRKFNYDWVFLNDADFDETFKKVTTSLASGKTRYGKIPKEHWSFPEWIDVDRAAKVREEMHEKKIIYGDSISYRHMCRYESGFFFRHPIMMEYEWYWRVEPSIELFCDINYDTFKFMADNKKKYSFVLSLYEYVETIPTLWDSVKSFMKEHPEHIVKDNSMAFLSDDGGATYNHCHMWSNFEIGNLNWLRSKAYIDYFNKLDKDGGFFYERWGDAPVHSIAAALMLPKEEIHFFNDIAYYHVPFTHCPTGEDYRMEHKCHCNPKDNFDWQGYSCLTRFFDLNDMKKPAGYEKDQS</sequence>
<dbReference type="GO" id="GO:0000032">
    <property type="term" value="P:cell wall mannoprotein biosynthetic process"/>
    <property type="evidence" value="ECO:0007669"/>
    <property type="project" value="TreeGrafter"/>
</dbReference>